<name>A0ABT3XS31_9FLAO</name>
<dbReference type="InterPro" id="IPR012808">
    <property type="entry name" value="CHP02453"/>
</dbReference>
<keyword evidence="2" id="KW-1185">Reference proteome</keyword>
<dbReference type="PANTHER" id="PTHR36452:SF1">
    <property type="entry name" value="DUF2461 DOMAIN-CONTAINING PROTEIN"/>
    <property type="match status" value="1"/>
</dbReference>
<sequence length="220" mass="25973">MKKGFEFLKQIEKNNDRVWFSEHKTEYDSIVKENKIFFNQIYSELQEYDSLGKIHIFRIYKDVRFSKDKTPYKINFGAGFSRKKPMLRGGYYIHLEPNNSFVGGGFWSPNSEDLLRIRKEFERNDTEIRKITSDKDFVKYFGELQGEEGAKIAPKGFDKNHPAINLIKKKQYVVMRKFSDKEVFSDNFQKEVIATFLAMRPFFDYMSEVLTTDLNGASLI</sequence>
<gene>
    <name evidence="1" type="ORF">OF897_13495</name>
</gene>
<reference evidence="1" key="1">
    <citation type="submission" date="2022-10" db="EMBL/GenBank/DDBJ databases">
        <title>Chryseobacterium sp. nov., a novel bacterial species.</title>
        <authorList>
            <person name="Cao Y."/>
        </authorList>
    </citation>
    <scope>NUCLEOTIDE SEQUENCE</scope>
    <source>
        <strain evidence="1">CCTCC AB2015118</strain>
    </source>
</reference>
<dbReference type="NCBIfam" id="TIGR02453">
    <property type="entry name" value="TIGR02453 family protein"/>
    <property type="match status" value="1"/>
</dbReference>
<evidence type="ECO:0000313" key="2">
    <source>
        <dbReference type="Proteomes" id="UP001073122"/>
    </source>
</evidence>
<dbReference type="Proteomes" id="UP001073122">
    <property type="component" value="Unassembled WGS sequence"/>
</dbReference>
<organism evidence="1 2">
    <name type="scientific">Chryseobacterium formosus</name>
    <dbReference type="NCBI Taxonomy" id="1537363"/>
    <lineage>
        <taxon>Bacteria</taxon>
        <taxon>Pseudomonadati</taxon>
        <taxon>Bacteroidota</taxon>
        <taxon>Flavobacteriia</taxon>
        <taxon>Flavobacteriales</taxon>
        <taxon>Weeksellaceae</taxon>
        <taxon>Chryseobacterium group</taxon>
        <taxon>Chryseobacterium</taxon>
    </lineage>
</organism>
<dbReference type="EMBL" id="JAOVZW010000015">
    <property type="protein sequence ID" value="MCX8524928.1"/>
    <property type="molecule type" value="Genomic_DNA"/>
</dbReference>
<evidence type="ECO:0000313" key="1">
    <source>
        <dbReference type="EMBL" id="MCX8524928.1"/>
    </source>
</evidence>
<dbReference type="PIRSF" id="PIRSF028451">
    <property type="entry name" value="UCP028451"/>
    <property type="match status" value="1"/>
</dbReference>
<dbReference type="PANTHER" id="PTHR36452">
    <property type="entry name" value="CHROMOSOME 12, WHOLE GENOME SHOTGUN SEQUENCE"/>
    <property type="match status" value="1"/>
</dbReference>
<comment type="caution">
    <text evidence="1">The sequence shown here is derived from an EMBL/GenBank/DDBJ whole genome shotgun (WGS) entry which is preliminary data.</text>
</comment>
<dbReference type="InterPro" id="IPR015996">
    <property type="entry name" value="UCP028451"/>
</dbReference>
<dbReference type="RefSeq" id="WP_267266210.1">
    <property type="nucleotide sequence ID" value="NZ_JAOVZW010000015.1"/>
</dbReference>
<dbReference type="Pfam" id="PF09365">
    <property type="entry name" value="DUF2461"/>
    <property type="match status" value="1"/>
</dbReference>
<protein>
    <submittedName>
        <fullName evidence="1">DUF2461 domain-containing protein</fullName>
    </submittedName>
</protein>
<accession>A0ABT3XS31</accession>
<proteinExistence type="predicted"/>